<protein>
    <submittedName>
        <fullName evidence="7">Integrase</fullName>
    </submittedName>
</protein>
<evidence type="ECO:0000313" key="7">
    <source>
        <dbReference type="EMBL" id="RDJ97187.1"/>
    </source>
</evidence>
<evidence type="ECO:0000259" key="6">
    <source>
        <dbReference type="PROSITE" id="PS51900"/>
    </source>
</evidence>
<reference evidence="8" key="1">
    <citation type="submission" date="2018-05" db="EMBL/GenBank/DDBJ databases">
        <authorList>
            <person name="Feng T."/>
        </authorList>
    </citation>
    <scope>NUCLEOTIDE SEQUENCE [LARGE SCALE GENOMIC DNA]</scope>
    <source>
        <strain evidence="8">S27</strain>
    </source>
</reference>
<keyword evidence="3" id="KW-0233">DNA recombination</keyword>
<dbReference type="GO" id="GO:0006310">
    <property type="term" value="P:DNA recombination"/>
    <property type="evidence" value="ECO:0007669"/>
    <property type="project" value="UniProtKB-KW"/>
</dbReference>
<evidence type="ECO:0000256" key="2">
    <source>
        <dbReference type="ARBA" id="ARBA00023125"/>
    </source>
</evidence>
<organism evidence="7 8">
    <name type="scientific">Paraburkholderia lacunae</name>
    <dbReference type="NCBI Taxonomy" id="2211104"/>
    <lineage>
        <taxon>Bacteria</taxon>
        <taxon>Pseudomonadati</taxon>
        <taxon>Pseudomonadota</taxon>
        <taxon>Betaproteobacteria</taxon>
        <taxon>Burkholderiales</taxon>
        <taxon>Burkholderiaceae</taxon>
        <taxon>Paraburkholderia</taxon>
    </lineage>
</organism>
<dbReference type="OrthoDB" id="662444at2"/>
<keyword evidence="2 4" id="KW-0238">DNA-binding</keyword>
<keyword evidence="1" id="KW-0229">DNA integration</keyword>
<dbReference type="InterPro" id="IPR010998">
    <property type="entry name" value="Integrase_recombinase_N"/>
</dbReference>
<evidence type="ECO:0000256" key="3">
    <source>
        <dbReference type="ARBA" id="ARBA00023172"/>
    </source>
</evidence>
<dbReference type="Gene3D" id="1.10.443.10">
    <property type="entry name" value="Intergrase catalytic core"/>
    <property type="match status" value="1"/>
</dbReference>
<keyword evidence="8" id="KW-1185">Reference proteome</keyword>
<dbReference type="RefSeq" id="WP_115110375.1">
    <property type="nucleotide sequence ID" value="NZ_QHKS01000082.1"/>
</dbReference>
<dbReference type="GO" id="GO:0015074">
    <property type="term" value="P:DNA integration"/>
    <property type="evidence" value="ECO:0007669"/>
    <property type="project" value="UniProtKB-KW"/>
</dbReference>
<proteinExistence type="predicted"/>
<dbReference type="PANTHER" id="PTHR30349">
    <property type="entry name" value="PHAGE INTEGRASE-RELATED"/>
    <property type="match status" value="1"/>
</dbReference>
<evidence type="ECO:0000259" key="5">
    <source>
        <dbReference type="PROSITE" id="PS51898"/>
    </source>
</evidence>
<evidence type="ECO:0000256" key="4">
    <source>
        <dbReference type="PROSITE-ProRule" id="PRU01248"/>
    </source>
</evidence>
<evidence type="ECO:0000313" key="8">
    <source>
        <dbReference type="Proteomes" id="UP000254875"/>
    </source>
</evidence>
<evidence type="ECO:0000256" key="1">
    <source>
        <dbReference type="ARBA" id="ARBA00022908"/>
    </source>
</evidence>
<gene>
    <name evidence="7" type="ORF">DLM46_38760</name>
</gene>
<accession>A0A370MVI0</accession>
<dbReference type="PANTHER" id="PTHR30349:SF90">
    <property type="entry name" value="TYROSINE RECOMBINASE XERD"/>
    <property type="match status" value="1"/>
</dbReference>
<comment type="caution">
    <text evidence="7">The sequence shown here is derived from an EMBL/GenBank/DDBJ whole genome shotgun (WGS) entry which is preliminary data.</text>
</comment>
<dbReference type="SUPFAM" id="SSF56349">
    <property type="entry name" value="DNA breaking-rejoining enzymes"/>
    <property type="match status" value="1"/>
</dbReference>
<dbReference type="InterPro" id="IPR044068">
    <property type="entry name" value="CB"/>
</dbReference>
<dbReference type="InterPro" id="IPR011010">
    <property type="entry name" value="DNA_brk_join_enz"/>
</dbReference>
<dbReference type="PROSITE" id="PS51898">
    <property type="entry name" value="TYR_RECOMBINASE"/>
    <property type="match status" value="1"/>
</dbReference>
<dbReference type="EMBL" id="QHKS01000082">
    <property type="protein sequence ID" value="RDJ97187.1"/>
    <property type="molecule type" value="Genomic_DNA"/>
</dbReference>
<dbReference type="InterPro" id="IPR050090">
    <property type="entry name" value="Tyrosine_recombinase_XerCD"/>
</dbReference>
<dbReference type="CDD" id="cd01188">
    <property type="entry name" value="INT_RitA_C_like"/>
    <property type="match status" value="1"/>
</dbReference>
<name>A0A370MVI0_9BURK</name>
<feature type="domain" description="Tyr recombinase" evidence="5">
    <location>
        <begin position="222"/>
        <end position="405"/>
    </location>
</feature>
<dbReference type="PROSITE" id="PS51900">
    <property type="entry name" value="CB"/>
    <property type="match status" value="1"/>
</dbReference>
<dbReference type="InterPro" id="IPR013762">
    <property type="entry name" value="Integrase-like_cat_sf"/>
</dbReference>
<dbReference type="AlphaFoldDB" id="A0A370MVI0"/>
<sequence length="412" mass="46026">MRYVVCDRVGLSRPPEGPLASYITSFANSMESKGYGLQSLRYQVRIVAGFSQWLARSGVELHHVCSEHASQYLRYRARRVRAGRGDSAALRHLLEFLHHSGVVRAQRTATRRRTAAELYAQAYGQYLREVRGLAETTIAYYSTFATDFLQDRFGDGRVSLSRLRASDVIEFVQRKAQRLHLKRAKLMTTALRSFLRYARYRGDMVPDLADFVPVVANWSMPSIPRAIAPDQIRQLLSSIDRRSGMGLRDYAILLLLARLGLRSGEIVSLELTDIDWTAARLTVRGKCGQRNELPLHADVGKAIAAYLRHGRPHSSCRRVFLRTKAPITGFRGACGVGSIVRHALQRAGIDAPTTGAHQFRHGLAADMLRHGASLSEIGEILGHRDPQTTMIYTKIDIKALRTLAVPWPGGAL</sequence>
<dbReference type="Gene3D" id="1.10.150.130">
    <property type="match status" value="1"/>
</dbReference>
<dbReference type="Pfam" id="PF00589">
    <property type="entry name" value="Phage_integrase"/>
    <property type="match status" value="1"/>
</dbReference>
<dbReference type="GO" id="GO:0003677">
    <property type="term" value="F:DNA binding"/>
    <property type="evidence" value="ECO:0007669"/>
    <property type="project" value="UniProtKB-UniRule"/>
</dbReference>
<dbReference type="InterPro" id="IPR002104">
    <property type="entry name" value="Integrase_catalytic"/>
</dbReference>
<dbReference type="Proteomes" id="UP000254875">
    <property type="component" value="Unassembled WGS sequence"/>
</dbReference>
<feature type="domain" description="Core-binding (CB)" evidence="6">
    <location>
        <begin position="114"/>
        <end position="199"/>
    </location>
</feature>